<dbReference type="Proteomes" id="UP000293854">
    <property type="component" value="Unassembled WGS sequence"/>
</dbReference>
<gene>
    <name evidence="2" type="ORF">EIG99_07285</name>
</gene>
<keyword evidence="1" id="KW-0812">Transmembrane</keyword>
<sequence>ILNKVSSIIILIVSFVIIKNIIKILTQ</sequence>
<reference evidence="2 3" key="1">
    <citation type="submission" date="2018-11" db="EMBL/GenBank/DDBJ databases">
        <title>Genomic profiling of Staphylococcus species from a Poultry farm system in KwaZulu-Natal, South Africa.</title>
        <authorList>
            <person name="Amoako D.G."/>
            <person name="Somboro A.M."/>
            <person name="Abia A.L.K."/>
            <person name="Bester L.A."/>
            <person name="Essack S.Y."/>
        </authorList>
    </citation>
    <scope>NUCLEOTIDE SEQUENCE [LARGE SCALE GENOMIC DNA]</scope>
    <source>
        <strain evidence="2 3">SA11</strain>
    </source>
</reference>
<protein>
    <submittedName>
        <fullName evidence="2">Amino acid transporter</fullName>
    </submittedName>
</protein>
<keyword evidence="1" id="KW-1133">Transmembrane helix</keyword>
<evidence type="ECO:0000313" key="3">
    <source>
        <dbReference type="Proteomes" id="UP000293854"/>
    </source>
</evidence>
<dbReference type="EMBL" id="RQTE01000128">
    <property type="protein sequence ID" value="RZI02042.1"/>
    <property type="molecule type" value="Genomic_DNA"/>
</dbReference>
<dbReference type="AlphaFoldDB" id="A0A4Q7CP65"/>
<evidence type="ECO:0000256" key="1">
    <source>
        <dbReference type="SAM" id="Phobius"/>
    </source>
</evidence>
<feature type="transmembrane region" description="Helical" evidence="1">
    <location>
        <begin position="6"/>
        <end position="25"/>
    </location>
</feature>
<organism evidence="2 3">
    <name type="scientific">Staphylococcus condimenti</name>
    <dbReference type="NCBI Taxonomy" id="70255"/>
    <lineage>
        <taxon>Bacteria</taxon>
        <taxon>Bacillati</taxon>
        <taxon>Bacillota</taxon>
        <taxon>Bacilli</taxon>
        <taxon>Bacillales</taxon>
        <taxon>Staphylococcaceae</taxon>
        <taxon>Staphylococcus</taxon>
    </lineage>
</organism>
<comment type="caution">
    <text evidence="2">The sequence shown here is derived from an EMBL/GenBank/DDBJ whole genome shotgun (WGS) entry which is preliminary data.</text>
</comment>
<accession>A0A4Q7CP65</accession>
<feature type="non-terminal residue" evidence="2">
    <location>
        <position position="1"/>
    </location>
</feature>
<evidence type="ECO:0000313" key="2">
    <source>
        <dbReference type="EMBL" id="RZI02042.1"/>
    </source>
</evidence>
<proteinExistence type="predicted"/>
<keyword evidence="1" id="KW-0472">Membrane</keyword>
<name>A0A4Q7CP65_9STAP</name>